<dbReference type="EMBL" id="CP003811">
    <property type="protein sequence ID" value="AIQ91732.1"/>
    <property type="molecule type" value="Genomic_DNA"/>
</dbReference>
<name>A0A089NWF6_9HYPH</name>
<dbReference type="HOGENOM" id="CLU_007383_1_7_5"/>
<evidence type="ECO:0000259" key="1">
    <source>
        <dbReference type="Pfam" id="PF01370"/>
    </source>
</evidence>
<evidence type="ECO:0000313" key="3">
    <source>
        <dbReference type="Proteomes" id="UP000029492"/>
    </source>
</evidence>
<dbReference type="Gene3D" id="3.40.50.720">
    <property type="entry name" value="NAD(P)-binding Rossmann-like Domain"/>
    <property type="match status" value="1"/>
</dbReference>
<dbReference type="KEGG" id="mor:MOC_3977"/>
<dbReference type="GO" id="GO:0003978">
    <property type="term" value="F:UDP-glucose 4-epimerase activity"/>
    <property type="evidence" value="ECO:0007669"/>
    <property type="project" value="UniProtKB-EC"/>
</dbReference>
<keyword evidence="3" id="KW-1185">Reference proteome</keyword>
<reference evidence="2 3" key="1">
    <citation type="journal article" date="2014" name="PLoS ONE">
        <title>Genome Information of Methylobacterium oryzae, a Plant-Probiotic Methylotroph in the Phyllosphere.</title>
        <authorList>
            <person name="Kwak M.J."/>
            <person name="Jeong H."/>
            <person name="Madhaiyan M."/>
            <person name="Lee Y."/>
            <person name="Sa T.M."/>
            <person name="Oh T.K."/>
            <person name="Kim J.F."/>
        </authorList>
    </citation>
    <scope>NUCLEOTIDE SEQUENCE [LARGE SCALE GENOMIC DNA]</scope>
    <source>
        <strain evidence="2 3">CBMB20</strain>
    </source>
</reference>
<accession>A0A089NWF6</accession>
<gene>
    <name evidence="2" type="ORF">MOC_3977</name>
</gene>
<dbReference type="InterPro" id="IPR036291">
    <property type="entry name" value="NAD(P)-bd_dom_sf"/>
</dbReference>
<dbReference type="PANTHER" id="PTHR43245">
    <property type="entry name" value="BIFUNCTIONAL POLYMYXIN RESISTANCE PROTEIN ARNA"/>
    <property type="match status" value="1"/>
</dbReference>
<dbReference type="InterPro" id="IPR050177">
    <property type="entry name" value="Lipid_A_modif_metabolic_enz"/>
</dbReference>
<dbReference type="Proteomes" id="UP000029492">
    <property type="component" value="Chromosome"/>
</dbReference>
<organism evidence="2 3">
    <name type="scientific">Methylobacterium oryzae CBMB20</name>
    <dbReference type="NCBI Taxonomy" id="693986"/>
    <lineage>
        <taxon>Bacteria</taxon>
        <taxon>Pseudomonadati</taxon>
        <taxon>Pseudomonadota</taxon>
        <taxon>Alphaproteobacteria</taxon>
        <taxon>Hyphomicrobiales</taxon>
        <taxon>Methylobacteriaceae</taxon>
        <taxon>Methylobacterium</taxon>
    </lineage>
</organism>
<feature type="domain" description="NAD-dependent epimerase/dehydratase" evidence="1">
    <location>
        <begin position="3"/>
        <end position="241"/>
    </location>
</feature>
<dbReference type="SUPFAM" id="SSF51735">
    <property type="entry name" value="NAD(P)-binding Rossmann-fold domains"/>
    <property type="match status" value="1"/>
</dbReference>
<dbReference type="PANTHER" id="PTHR43245:SF13">
    <property type="entry name" value="UDP-D-APIOSE_UDP-D-XYLOSE SYNTHASE 2"/>
    <property type="match status" value="1"/>
</dbReference>
<sequence length="315" mass="33205">MRVLVTGAGDYLGRRLLEALHRGLPPGSSILGLDRAPQPPLGGVSLRAVDPFDAHELAETIAAFDPTIVFHLAALASVAQSSETPSYAWRAELLGTLNLAEAVAKTRAALVFLSSTVVYGEAFREQARPDETVTPRPDTISGRTKNACEYILRDVLANAGVKHLVLRPSNYIGAGQSETFVVASFAGQIARIERGLVPPSLEVGDLSAGRDFVDVADVTAACLRVIGQIDDLPNGGIFNVGSGVVTPVAEILEMFRGMTGARFTLRVSPDRVRAAGVRSEGCDSTAFATATGWTPAIPLSRSLSTILSEARAQLG</sequence>
<dbReference type="AlphaFoldDB" id="A0A089NWF6"/>
<proteinExistence type="predicted"/>
<dbReference type="eggNOG" id="COG0451">
    <property type="taxonomic scope" value="Bacteria"/>
</dbReference>
<dbReference type="EC" id="5.1.3.2" evidence="2"/>
<dbReference type="InterPro" id="IPR001509">
    <property type="entry name" value="Epimerase_deHydtase"/>
</dbReference>
<dbReference type="RefSeq" id="WP_043758812.1">
    <property type="nucleotide sequence ID" value="NZ_CP003811.1"/>
</dbReference>
<dbReference type="Gene3D" id="3.90.25.10">
    <property type="entry name" value="UDP-galactose 4-epimerase, domain 1"/>
    <property type="match status" value="1"/>
</dbReference>
<dbReference type="Pfam" id="PF01370">
    <property type="entry name" value="Epimerase"/>
    <property type="match status" value="1"/>
</dbReference>
<evidence type="ECO:0000313" key="2">
    <source>
        <dbReference type="EMBL" id="AIQ91732.1"/>
    </source>
</evidence>
<keyword evidence="2" id="KW-0413">Isomerase</keyword>
<protein>
    <submittedName>
        <fullName evidence="2">NAD-dependent epimerase/dehydratase</fullName>
        <ecNumber evidence="2">5.1.3.2</ecNumber>
    </submittedName>
</protein>
<dbReference type="STRING" id="693986.MOC_3977"/>